<protein>
    <recommendedName>
        <fullName evidence="5">Oxidoreductase</fullName>
    </recommendedName>
</protein>
<reference evidence="3" key="1">
    <citation type="submission" date="2020-03" db="EMBL/GenBank/DDBJ databases">
        <authorList>
            <person name="He L."/>
        </authorList>
    </citation>
    <scope>NUCLEOTIDE SEQUENCE</scope>
    <source>
        <strain evidence="3">CkLH20</strain>
    </source>
</reference>
<evidence type="ECO:0000313" key="4">
    <source>
        <dbReference type="Proteomes" id="UP000781932"/>
    </source>
</evidence>
<dbReference type="PRINTS" id="PR00081">
    <property type="entry name" value="GDHRDH"/>
</dbReference>
<keyword evidence="4" id="KW-1185">Reference proteome</keyword>
<dbReference type="AlphaFoldDB" id="A0A9P6HW24"/>
<dbReference type="GeneID" id="62166298"/>
<dbReference type="OrthoDB" id="191139at2759"/>
<sequence length="621" mass="69053">MEEREQQKTDTQESDLGAKFQQDLRRAAAGLKAIYTHEKPLPLRVTASYRQIIHDMTGHWSNECTSTPEELDWLEAFLRCVKWMEAEHPRLAADLKVSSARAHDQPRIEGLEEPETKLGVKPVGKGVLLEASDFQDFIENSAAESVAQQLRADLKVSKEGKTSELPSLTALYMPEFSSPRAKEIAKSIWADESLHISVRQMLYEQMLETIKKQLSKDAKMDTADGQGEVQSYETQRSRKCYICHMDLQTSHKTLKSMCIPCGEFNLAERALSLPPNLSLEGKTALVTGARINLGFHTALRLLRCGAFVIASSRYPEDALSRYQTESDYASWAPRLKIVGADFRAAKDAFALVEATKATLQQENRKLDILINNAAQTLTDPVEKEQMAVKREQRLLEGSRNEESSKQVITRQGYTARVRGGAVADAITGKDGSHLLGQSTHVSNSLVAPMSNLRLSEPSKQSSWVQSLSEIPYEDVITAHSVNTFVPLILIRELMPSMARGGHIVNVSSREGIFESNRRSSAKTGKHVHTNMSKAGLNMITETEAATAWEEHKVAMNTVDPGYMSAAPEFELAFDGERPIGWEDGAGRVLWPIAKSEKGAPIWGRFLKHYGAARVDTRFGRG</sequence>
<dbReference type="PANTHER" id="PTHR43544">
    <property type="entry name" value="SHORT-CHAIN DEHYDROGENASE/REDUCTASE"/>
    <property type="match status" value="1"/>
</dbReference>
<dbReference type="RefSeq" id="XP_038741339.1">
    <property type="nucleotide sequence ID" value="XM_038893224.1"/>
</dbReference>
<dbReference type="SUPFAM" id="SSF51735">
    <property type="entry name" value="NAD(P)-binding Rossmann-fold domains"/>
    <property type="match status" value="1"/>
</dbReference>
<dbReference type="GO" id="GO:0005737">
    <property type="term" value="C:cytoplasm"/>
    <property type="evidence" value="ECO:0007669"/>
    <property type="project" value="TreeGrafter"/>
</dbReference>
<comment type="similarity">
    <text evidence="1">Belongs to the short-chain dehydrogenases/reductases (SDR) family.</text>
</comment>
<evidence type="ECO:0000313" key="3">
    <source>
        <dbReference type="EMBL" id="KAF9871878.1"/>
    </source>
</evidence>
<organism evidence="3 4">
    <name type="scientific">Colletotrichum karsti</name>
    <dbReference type="NCBI Taxonomy" id="1095194"/>
    <lineage>
        <taxon>Eukaryota</taxon>
        <taxon>Fungi</taxon>
        <taxon>Dikarya</taxon>
        <taxon>Ascomycota</taxon>
        <taxon>Pezizomycotina</taxon>
        <taxon>Sordariomycetes</taxon>
        <taxon>Hypocreomycetidae</taxon>
        <taxon>Glomerellales</taxon>
        <taxon>Glomerellaceae</taxon>
        <taxon>Colletotrichum</taxon>
        <taxon>Colletotrichum boninense species complex</taxon>
    </lineage>
</organism>
<evidence type="ECO:0000256" key="2">
    <source>
        <dbReference type="SAM" id="Coils"/>
    </source>
</evidence>
<dbReference type="PANTHER" id="PTHR43544:SF2">
    <property type="entry name" value="OXIDOREDUCTASE"/>
    <property type="match status" value="1"/>
</dbReference>
<name>A0A9P6HW24_9PEZI</name>
<keyword evidence="2" id="KW-0175">Coiled coil</keyword>
<dbReference type="InterPro" id="IPR002347">
    <property type="entry name" value="SDR_fam"/>
</dbReference>
<reference evidence="3" key="2">
    <citation type="submission" date="2020-11" db="EMBL/GenBank/DDBJ databases">
        <title>Whole genome sequencing of Colletotrichum sp.</title>
        <authorList>
            <person name="Li H."/>
        </authorList>
    </citation>
    <scope>NUCLEOTIDE SEQUENCE</scope>
    <source>
        <strain evidence="3">CkLH20</strain>
    </source>
</reference>
<dbReference type="CDD" id="cd05233">
    <property type="entry name" value="SDR_c"/>
    <property type="match status" value="1"/>
</dbReference>
<evidence type="ECO:0008006" key="5">
    <source>
        <dbReference type="Google" id="ProtNLM"/>
    </source>
</evidence>
<feature type="coiled-coil region" evidence="2">
    <location>
        <begin position="352"/>
        <end position="401"/>
    </location>
</feature>
<dbReference type="EMBL" id="JAATWM020000041">
    <property type="protein sequence ID" value="KAF9871878.1"/>
    <property type="molecule type" value="Genomic_DNA"/>
</dbReference>
<dbReference type="InterPro" id="IPR036291">
    <property type="entry name" value="NAD(P)-bd_dom_sf"/>
</dbReference>
<proteinExistence type="inferred from homology"/>
<dbReference type="Gene3D" id="3.40.50.720">
    <property type="entry name" value="NAD(P)-binding Rossmann-like Domain"/>
    <property type="match status" value="2"/>
</dbReference>
<dbReference type="Pfam" id="PF00106">
    <property type="entry name" value="adh_short"/>
    <property type="match status" value="2"/>
</dbReference>
<dbReference type="Proteomes" id="UP000781932">
    <property type="component" value="Unassembled WGS sequence"/>
</dbReference>
<evidence type="ECO:0000256" key="1">
    <source>
        <dbReference type="ARBA" id="ARBA00006484"/>
    </source>
</evidence>
<accession>A0A9P6HW24</accession>
<dbReference type="InterPro" id="IPR051468">
    <property type="entry name" value="Fungal_SecMetab_SDRs"/>
</dbReference>
<gene>
    <name evidence="3" type="ORF">CkaCkLH20_10510</name>
</gene>
<comment type="caution">
    <text evidence="3">The sequence shown here is derived from an EMBL/GenBank/DDBJ whole genome shotgun (WGS) entry which is preliminary data.</text>
</comment>
<dbReference type="GO" id="GO:0016491">
    <property type="term" value="F:oxidoreductase activity"/>
    <property type="evidence" value="ECO:0007669"/>
    <property type="project" value="TreeGrafter"/>
</dbReference>